<keyword evidence="7" id="KW-0460">Magnesium</keyword>
<evidence type="ECO:0000256" key="3">
    <source>
        <dbReference type="ARBA" id="ARBA00004865"/>
    </source>
</evidence>
<evidence type="ECO:0000256" key="10">
    <source>
        <dbReference type="ARBA" id="ARBA00032065"/>
    </source>
</evidence>
<dbReference type="Pfam" id="PF02878">
    <property type="entry name" value="PGM_PMM_I"/>
    <property type="match status" value="2"/>
</dbReference>
<evidence type="ECO:0000259" key="13">
    <source>
        <dbReference type="Pfam" id="PF21405"/>
    </source>
</evidence>
<evidence type="ECO:0000259" key="11">
    <source>
        <dbReference type="Pfam" id="PF02878"/>
    </source>
</evidence>
<accession>A0A0K6S9X0</accession>
<dbReference type="PANTHER" id="PTHR45955:SF1">
    <property type="entry name" value="PHOSPHOACETYLGLUCOSAMINE MUTASE"/>
    <property type="match status" value="1"/>
</dbReference>
<comment type="similarity">
    <text evidence="4">Belongs to the phosphohexose mutase family.</text>
</comment>
<comment type="cofactor">
    <cofactor evidence="2">
        <name>Mg(2+)</name>
        <dbReference type="ChEBI" id="CHEBI:18420"/>
    </cofactor>
</comment>
<evidence type="ECO:0000256" key="8">
    <source>
        <dbReference type="ARBA" id="ARBA00023235"/>
    </source>
</evidence>
<dbReference type="GO" id="GO:0005975">
    <property type="term" value="P:carbohydrate metabolic process"/>
    <property type="evidence" value="ECO:0007669"/>
    <property type="project" value="InterPro"/>
</dbReference>
<dbReference type="EC" id="5.4.2.3" evidence="5"/>
<feature type="domain" description="Phosphoacetylglucosamine mutase AMG1" evidence="13">
    <location>
        <begin position="176"/>
        <end position="288"/>
    </location>
</feature>
<evidence type="ECO:0000256" key="5">
    <source>
        <dbReference type="ARBA" id="ARBA00012731"/>
    </source>
</evidence>
<evidence type="ECO:0000313" key="14">
    <source>
        <dbReference type="EMBL" id="CUC10421.1"/>
    </source>
</evidence>
<evidence type="ECO:0000256" key="4">
    <source>
        <dbReference type="ARBA" id="ARBA00010231"/>
    </source>
</evidence>
<evidence type="ECO:0000256" key="2">
    <source>
        <dbReference type="ARBA" id="ARBA00001946"/>
    </source>
</evidence>
<proteinExistence type="inferred from homology"/>
<dbReference type="InterPro" id="IPR016055">
    <property type="entry name" value="A-D-PHexomutase_a/b/a-I/II/III"/>
</dbReference>
<dbReference type="Gene3D" id="3.40.120.10">
    <property type="entry name" value="Alpha-D-Glucose-1,6-Bisphosphate, subunit A, domain 3"/>
    <property type="match status" value="2"/>
</dbReference>
<dbReference type="SUPFAM" id="SSF53738">
    <property type="entry name" value="Phosphoglucomutase, first 3 domains"/>
    <property type="match status" value="3"/>
</dbReference>
<dbReference type="GO" id="GO:0000287">
    <property type="term" value="F:magnesium ion binding"/>
    <property type="evidence" value="ECO:0007669"/>
    <property type="project" value="InterPro"/>
</dbReference>
<organism evidence="14">
    <name type="scientific">Chromera velia CCMP2878</name>
    <dbReference type="NCBI Taxonomy" id="1169474"/>
    <lineage>
        <taxon>Eukaryota</taxon>
        <taxon>Sar</taxon>
        <taxon>Alveolata</taxon>
        <taxon>Colpodellida</taxon>
        <taxon>Chromeraceae</taxon>
        <taxon>Chromera</taxon>
    </lineage>
</organism>
<sequence>MEAIEAESSKYPKASSKHIPYGTAGFRTKAADLTHVMFRCGLVAALRSKHLGGRPVGVMITASHNPGPDNGVKLVEPTGEMLIHQYEEIATRLVNSDNLSTDLQAVAQSLKVDILSTQGVVLVGRDTRESSERLKEAVAAGVTVMRATCADCGLNTTPQLHFLTQQSDVNKTICTDERLYFAHFPGKFLEFLASLPGDVARRQETLYVDCANGVGALKLKELSSCIAPSGLKLVAKNDQTGKDDVLNQGCGAEFAQKDRKVPASFLPGSGVPQMARCAAFDGDADRLVYFQVSPEGHLILFDGDRIAALFCRVIMQLLREAVKDPKGTGEEIELVGVVQTAYANGGSSAYLHSLPGVTVACAKTGVKSLHHKALEFSIGVYFEANGHGTVLYKRSNLETWLKNGGISLV</sequence>
<dbReference type="GO" id="GO:0006048">
    <property type="term" value="P:UDP-N-acetylglucosamine biosynthetic process"/>
    <property type="evidence" value="ECO:0007669"/>
    <property type="project" value="TreeGrafter"/>
</dbReference>
<comment type="pathway">
    <text evidence="3">Nucleotide-sugar biosynthesis; UDP-N-acetyl-alpha-D-glucosamine biosynthesis; N-acetyl-alpha-D-glucosamine 1-phosphate from alpha-D-glucosamine 6-phosphate (route I): step 2/2.</text>
</comment>
<keyword evidence="8" id="KW-0413">Isomerase</keyword>
<evidence type="ECO:0000256" key="9">
    <source>
        <dbReference type="ARBA" id="ARBA00031926"/>
    </source>
</evidence>
<dbReference type="PROSITE" id="PS00710">
    <property type="entry name" value="PGM_PMM"/>
    <property type="match status" value="1"/>
</dbReference>
<evidence type="ECO:0000259" key="12">
    <source>
        <dbReference type="Pfam" id="PF21404"/>
    </source>
</evidence>
<dbReference type="InterPro" id="IPR016066">
    <property type="entry name" value="A-D-PHexomutase_CS"/>
</dbReference>
<keyword evidence="6" id="KW-0479">Metal-binding</keyword>
<dbReference type="PANTHER" id="PTHR45955">
    <property type="entry name" value="PHOSPHOACETYLGLUCOSAMINE MUTASE"/>
    <property type="match status" value="1"/>
</dbReference>
<feature type="domain" description="Phosphoacetylglucosamine mutase AMG1" evidence="12">
    <location>
        <begin position="302"/>
        <end position="399"/>
    </location>
</feature>
<dbReference type="AlphaFoldDB" id="A0A0K6S9X0"/>
<feature type="domain" description="Alpha-D-phosphohexomutase alpha/beta/alpha" evidence="11">
    <location>
        <begin position="103"/>
        <end position="173"/>
    </location>
</feature>
<dbReference type="InterPro" id="IPR049022">
    <property type="entry name" value="AMG1_III"/>
</dbReference>
<reference evidence="14" key="1">
    <citation type="submission" date="2014-11" db="EMBL/GenBank/DDBJ databases">
        <title>Molecular phylogeny of cliff fern family Woodsiaceae with morphological implications.</title>
        <authorList>
            <person name="Shao Y.-Z."/>
            <person name="Wei R."/>
            <person name="Zhang X.-C."/>
        </authorList>
    </citation>
    <scope>NUCLEOTIDE SEQUENCE</scope>
</reference>
<comment type="catalytic activity">
    <reaction evidence="1">
        <text>N-acetyl-alpha-D-glucosamine 1-phosphate = N-acetyl-D-glucosamine 6-phosphate</text>
        <dbReference type="Rhea" id="RHEA:23804"/>
        <dbReference type="ChEBI" id="CHEBI:57513"/>
        <dbReference type="ChEBI" id="CHEBI:57776"/>
        <dbReference type="EC" id="5.4.2.3"/>
    </reaction>
</comment>
<dbReference type="Pfam" id="PF21404">
    <property type="entry name" value="AMG1_III"/>
    <property type="match status" value="1"/>
</dbReference>
<feature type="non-terminal residue" evidence="14">
    <location>
        <position position="409"/>
    </location>
</feature>
<dbReference type="GO" id="GO:0004610">
    <property type="term" value="F:phosphoacetylglucosamine mutase activity"/>
    <property type="evidence" value="ECO:0007669"/>
    <property type="project" value="UniProtKB-EC"/>
</dbReference>
<evidence type="ECO:0000256" key="1">
    <source>
        <dbReference type="ARBA" id="ARBA00000558"/>
    </source>
</evidence>
<dbReference type="InterPro" id="IPR049023">
    <property type="entry name" value="AMG1_II"/>
</dbReference>
<dbReference type="FunFam" id="3.40.120.10:FF:000013">
    <property type="entry name" value="Phosphoacetylglucosamine mutase"/>
    <property type="match status" value="1"/>
</dbReference>
<evidence type="ECO:0000256" key="6">
    <source>
        <dbReference type="ARBA" id="ARBA00022723"/>
    </source>
</evidence>
<name>A0A0K6S9X0_9ALVE</name>
<gene>
    <name evidence="14" type="ORF">Cvel_31863.t2.CR1</name>
</gene>
<dbReference type="InterPro" id="IPR005844">
    <property type="entry name" value="A-D-PHexomutase_a/b/a-I"/>
</dbReference>
<feature type="domain" description="Alpha-D-phosphohexomutase alpha/beta/alpha" evidence="11">
    <location>
        <begin position="55"/>
        <end position="92"/>
    </location>
</feature>
<protein>
    <recommendedName>
        <fullName evidence="5">phosphoacetylglucosamine mutase</fullName>
        <ecNumber evidence="5">5.4.2.3</ecNumber>
    </recommendedName>
    <alternativeName>
        <fullName evidence="10">Acetylglucosamine phosphomutase</fullName>
    </alternativeName>
    <alternativeName>
        <fullName evidence="9">N-acetylglucosamine-phosphate mutase</fullName>
    </alternativeName>
</protein>
<dbReference type="Pfam" id="PF21405">
    <property type="entry name" value="AMG1_II"/>
    <property type="match status" value="1"/>
</dbReference>
<evidence type="ECO:0000256" key="7">
    <source>
        <dbReference type="ARBA" id="ARBA00022842"/>
    </source>
</evidence>
<dbReference type="EMBL" id="CDMZ01003925">
    <property type="protein sequence ID" value="CUC10421.1"/>
    <property type="molecule type" value="Genomic_DNA"/>
</dbReference>